<proteinExistence type="predicted"/>
<evidence type="ECO:0000313" key="2">
    <source>
        <dbReference type="EMBL" id="VFQ80145.1"/>
    </source>
</evidence>
<dbReference type="OrthoDB" id="1001850at2759"/>
<dbReference type="AlphaFoldDB" id="A0A484LUR6"/>
<feature type="domain" description="Transposase-associated" evidence="1">
    <location>
        <begin position="2"/>
        <end position="35"/>
    </location>
</feature>
<evidence type="ECO:0000259" key="1">
    <source>
        <dbReference type="Pfam" id="PF13963"/>
    </source>
</evidence>
<accession>A0A484LUR6</accession>
<reference evidence="2 3" key="1">
    <citation type="submission" date="2018-04" db="EMBL/GenBank/DDBJ databases">
        <authorList>
            <person name="Vogel A."/>
        </authorList>
    </citation>
    <scope>NUCLEOTIDE SEQUENCE [LARGE SCALE GENOMIC DNA]</scope>
</reference>
<dbReference type="Proteomes" id="UP000595140">
    <property type="component" value="Unassembled WGS sequence"/>
</dbReference>
<dbReference type="Pfam" id="PF13963">
    <property type="entry name" value="Transpos_assoc"/>
    <property type="match status" value="1"/>
</dbReference>
<name>A0A484LUR6_9ASTE</name>
<organism evidence="2 3">
    <name type="scientific">Cuscuta campestris</name>
    <dbReference type="NCBI Taxonomy" id="132261"/>
    <lineage>
        <taxon>Eukaryota</taxon>
        <taxon>Viridiplantae</taxon>
        <taxon>Streptophyta</taxon>
        <taxon>Embryophyta</taxon>
        <taxon>Tracheophyta</taxon>
        <taxon>Spermatophyta</taxon>
        <taxon>Magnoliopsida</taxon>
        <taxon>eudicotyledons</taxon>
        <taxon>Gunneridae</taxon>
        <taxon>Pentapetalae</taxon>
        <taxon>asterids</taxon>
        <taxon>lamiids</taxon>
        <taxon>Solanales</taxon>
        <taxon>Convolvulaceae</taxon>
        <taxon>Cuscuteae</taxon>
        <taxon>Cuscuta</taxon>
        <taxon>Cuscuta subgen. Grammica</taxon>
        <taxon>Cuscuta sect. Cleistogrammica</taxon>
    </lineage>
</organism>
<dbReference type="InterPro" id="IPR029480">
    <property type="entry name" value="Transpos_assoc"/>
</dbReference>
<keyword evidence="3" id="KW-1185">Reference proteome</keyword>
<sequence>MHRTSTQYIGGVQAFLDFAFANAPNRNVILCPCASIPHTPSHTNATNDTNFDGNVDTNALFSDIFGICNEGIYKKSQHPDSGNHPNLDPSFGIDGEHFMVNDDFIDELNSYEAMNEDENFEEAGYKNLLEQAHQELYPGSSYSRLFLNEKLESYPRVPTDAIKQKWLVEDFPTWIRERVSNIDIEDSESSVFRAVASGPHRVVKRMNGFVINGLLVCARTGQIQIC</sequence>
<gene>
    <name evidence="2" type="ORF">CCAM_LOCUS21921</name>
</gene>
<protein>
    <recommendedName>
        <fullName evidence="1">Transposase-associated domain-containing protein</fullName>
    </recommendedName>
</protein>
<evidence type="ECO:0000313" key="3">
    <source>
        <dbReference type="Proteomes" id="UP000595140"/>
    </source>
</evidence>
<dbReference type="EMBL" id="OOIL02002089">
    <property type="protein sequence ID" value="VFQ80145.1"/>
    <property type="molecule type" value="Genomic_DNA"/>
</dbReference>